<dbReference type="AlphaFoldDB" id="A0A160PLG5"/>
<keyword evidence="2" id="KW-0805">Transcription regulation</keyword>
<proteinExistence type="predicted"/>
<dbReference type="GO" id="GO:0003700">
    <property type="term" value="F:DNA-binding transcription factor activity"/>
    <property type="evidence" value="ECO:0007669"/>
    <property type="project" value="TreeGrafter"/>
</dbReference>
<dbReference type="PROSITE" id="PS50932">
    <property type="entry name" value="HTH_LACI_2"/>
    <property type="match status" value="1"/>
</dbReference>
<dbReference type="RefSeq" id="WP_231910815.1">
    <property type="nucleotide sequence ID" value="NZ_AP017369.1"/>
</dbReference>
<dbReference type="GO" id="GO:0000976">
    <property type="term" value="F:transcription cis-regulatory region binding"/>
    <property type="evidence" value="ECO:0007669"/>
    <property type="project" value="TreeGrafter"/>
</dbReference>
<sequence length="338" mass="36765">MNVKLTDVAREAGVGYGTASRAISGRGSVDAATRDKVLAAAEKLGYRTNAMARALRENKTRTVGLIVPDIINEFYTESAAVLQNELDKSGYQVVVSTTGNDADKERRAIESMLNRQVDAVVHVPVNPQAKFPKGFKVVELNRRSDLDRPTVTSDDATGLKELAVHILDQGYRDIGIIVGPAELSTARDRKSGFFNALESEATQRGIREELRFRVIHSRYSPAGGYEAFTEFRNDLPEIIVPLSTQLTLGVLKATRENSIEIPNDLALACYGVAEWLAVWGPGITVFAPDLPAMGAAAATQVLTLLDASPPPQQQRKDSRATHCPRDNPKGLKGETHDT</sequence>
<accession>A0A160PLG5</accession>
<evidence type="ECO:0000256" key="3">
    <source>
        <dbReference type="ARBA" id="ARBA00023125"/>
    </source>
</evidence>
<dbReference type="SUPFAM" id="SSF47413">
    <property type="entry name" value="lambda repressor-like DNA-binding domains"/>
    <property type="match status" value="1"/>
</dbReference>
<dbReference type="InterPro" id="IPR000843">
    <property type="entry name" value="HTH_LacI"/>
</dbReference>
<dbReference type="InterPro" id="IPR046335">
    <property type="entry name" value="LacI/GalR-like_sensor"/>
</dbReference>
<dbReference type="PROSITE" id="PS00356">
    <property type="entry name" value="HTH_LACI_1"/>
    <property type="match status" value="1"/>
</dbReference>
<dbReference type="InterPro" id="IPR028082">
    <property type="entry name" value="Peripla_BP_I"/>
</dbReference>
<feature type="domain" description="HTH lacI-type" evidence="6">
    <location>
        <begin position="3"/>
        <end position="57"/>
    </location>
</feature>
<dbReference type="CDD" id="cd01392">
    <property type="entry name" value="HTH_LacI"/>
    <property type="match status" value="1"/>
</dbReference>
<evidence type="ECO:0000313" key="8">
    <source>
        <dbReference type="Proteomes" id="UP000218244"/>
    </source>
</evidence>
<keyword evidence="8" id="KW-1185">Reference proteome</keyword>
<dbReference type="Pfam" id="PF00356">
    <property type="entry name" value="LacI"/>
    <property type="match status" value="1"/>
</dbReference>
<dbReference type="Proteomes" id="UP000218244">
    <property type="component" value="Chromosome"/>
</dbReference>
<evidence type="ECO:0000313" key="7">
    <source>
        <dbReference type="EMBL" id="BAU94557.1"/>
    </source>
</evidence>
<dbReference type="Gene3D" id="1.10.260.40">
    <property type="entry name" value="lambda repressor-like DNA-binding domains"/>
    <property type="match status" value="1"/>
</dbReference>
<feature type="compositionally biased region" description="Basic and acidic residues" evidence="5">
    <location>
        <begin position="314"/>
        <end position="338"/>
    </location>
</feature>
<dbReference type="PANTHER" id="PTHR30146:SF148">
    <property type="entry name" value="HTH-TYPE TRANSCRIPTIONAL REPRESSOR PURR-RELATED"/>
    <property type="match status" value="1"/>
</dbReference>
<evidence type="ECO:0000256" key="1">
    <source>
        <dbReference type="ARBA" id="ARBA00022491"/>
    </source>
</evidence>
<name>A0A160PLG5_9CORY</name>
<organism evidence="7 8">
    <name type="scientific">Corynebacterium suranareeae</name>
    <dbReference type="NCBI Taxonomy" id="2506452"/>
    <lineage>
        <taxon>Bacteria</taxon>
        <taxon>Bacillati</taxon>
        <taxon>Actinomycetota</taxon>
        <taxon>Actinomycetes</taxon>
        <taxon>Mycobacteriales</taxon>
        <taxon>Corynebacteriaceae</taxon>
        <taxon>Corynebacterium</taxon>
    </lineage>
</organism>
<dbReference type="InterPro" id="IPR010982">
    <property type="entry name" value="Lambda_DNA-bd_dom_sf"/>
</dbReference>
<feature type="region of interest" description="Disordered" evidence="5">
    <location>
        <begin position="308"/>
        <end position="338"/>
    </location>
</feature>
<evidence type="ECO:0000259" key="6">
    <source>
        <dbReference type="PROSITE" id="PS50932"/>
    </source>
</evidence>
<gene>
    <name evidence="7" type="ORF">N24_0295</name>
</gene>
<keyword evidence="3" id="KW-0238">DNA-binding</keyword>
<protein>
    <submittedName>
        <fullName evidence="7">Transcriptional regulator</fullName>
    </submittedName>
</protein>
<keyword evidence="4" id="KW-0804">Transcription</keyword>
<keyword evidence="1" id="KW-0678">Repressor</keyword>
<evidence type="ECO:0000256" key="5">
    <source>
        <dbReference type="SAM" id="MobiDB-lite"/>
    </source>
</evidence>
<dbReference type="Pfam" id="PF13377">
    <property type="entry name" value="Peripla_BP_3"/>
    <property type="match status" value="1"/>
</dbReference>
<dbReference type="PANTHER" id="PTHR30146">
    <property type="entry name" value="LACI-RELATED TRANSCRIPTIONAL REPRESSOR"/>
    <property type="match status" value="1"/>
</dbReference>
<evidence type="ECO:0000256" key="2">
    <source>
        <dbReference type="ARBA" id="ARBA00023015"/>
    </source>
</evidence>
<dbReference type="SMART" id="SM00354">
    <property type="entry name" value="HTH_LACI"/>
    <property type="match status" value="1"/>
</dbReference>
<dbReference type="SUPFAM" id="SSF53822">
    <property type="entry name" value="Periplasmic binding protein-like I"/>
    <property type="match status" value="1"/>
</dbReference>
<dbReference type="EMBL" id="AP017369">
    <property type="protein sequence ID" value="BAU94557.1"/>
    <property type="molecule type" value="Genomic_DNA"/>
</dbReference>
<reference evidence="7 8" key="1">
    <citation type="submission" date="2016-02" db="EMBL/GenBank/DDBJ databases">
        <title>Corynebacterium glutamicum N24 whole genome sequencing project.</title>
        <authorList>
            <person name="Matsutani M."/>
            <person name="Nangtapong N."/>
            <person name="Yakushi T."/>
            <person name="Matsushita K."/>
        </authorList>
    </citation>
    <scope>NUCLEOTIDE SEQUENCE [LARGE SCALE GENOMIC DNA]</scope>
    <source>
        <strain evidence="7 8">N24</strain>
    </source>
</reference>
<dbReference type="Gene3D" id="3.40.50.2300">
    <property type="match status" value="2"/>
</dbReference>
<dbReference type="KEGG" id="csur:N24_0295"/>
<evidence type="ECO:0000256" key="4">
    <source>
        <dbReference type="ARBA" id="ARBA00023163"/>
    </source>
</evidence>
<dbReference type="CDD" id="cd06267">
    <property type="entry name" value="PBP1_LacI_sugar_binding-like"/>
    <property type="match status" value="1"/>
</dbReference>